<feature type="transmembrane region" description="Helical" evidence="6">
    <location>
        <begin position="212"/>
        <end position="238"/>
    </location>
</feature>
<evidence type="ECO:0000256" key="2">
    <source>
        <dbReference type="ARBA" id="ARBA00022475"/>
    </source>
</evidence>
<feature type="transmembrane region" description="Helical" evidence="6">
    <location>
        <begin position="93"/>
        <end position="116"/>
    </location>
</feature>
<organism evidence="7 8">
    <name type="scientific">Streptomyces himalayensis subsp. aureolus</name>
    <dbReference type="NCBI Taxonomy" id="2758039"/>
    <lineage>
        <taxon>Bacteria</taxon>
        <taxon>Bacillati</taxon>
        <taxon>Actinomycetota</taxon>
        <taxon>Actinomycetes</taxon>
        <taxon>Kitasatosporales</taxon>
        <taxon>Streptomycetaceae</taxon>
        <taxon>Streptomyces</taxon>
        <taxon>Streptomyces himalayensis</taxon>
    </lineage>
</organism>
<dbReference type="Pfam" id="PF09678">
    <property type="entry name" value="Caa3_CtaG"/>
    <property type="match status" value="1"/>
</dbReference>
<dbReference type="AlphaFoldDB" id="A0A7W2D5P4"/>
<evidence type="ECO:0000313" key="8">
    <source>
        <dbReference type="Proteomes" id="UP000586976"/>
    </source>
</evidence>
<sequence>MDHSGHGTTMDLPPFTLGRGLGWSADPFFLIGCLVALALYGWGVARLVRRGDGWPVGRTVAFTVGVLSVLLMTCTKLNDYGMVMFSVHMVQHMVISMLAPIILLLGAPITLALRALPVAGRGRKGPRELLLMLLHSWYMRIITHPAFTIPLFIASLYALYFTPVFDFLMGSKPGHIAMMVHFLMVGLVFFWPIMGVDPGPHRPGYVMRMLELFAGMPFHAFFGIALMMASTPMIGTYANPPASLGIDALSDQTAAGGIAWAFSEIPSVLVLIALLFQWQRSEARQARRKDRAADRDGDKELEEYNAYLASLSARGR</sequence>
<keyword evidence="2" id="KW-1003">Cell membrane</keyword>
<reference evidence="7 8" key="1">
    <citation type="submission" date="2020-07" db="EMBL/GenBank/DDBJ databases">
        <title>Streptomyces isolated from Indian soil.</title>
        <authorList>
            <person name="Mandal S."/>
            <person name="Maiti P.K."/>
        </authorList>
    </citation>
    <scope>NUCLEOTIDE SEQUENCE [LARGE SCALE GENOMIC DNA]</scope>
    <source>
        <strain evidence="7 8">PSKA54</strain>
    </source>
</reference>
<feature type="transmembrane region" description="Helical" evidence="6">
    <location>
        <begin position="20"/>
        <end position="43"/>
    </location>
</feature>
<feature type="transmembrane region" description="Helical" evidence="6">
    <location>
        <begin position="137"/>
        <end position="161"/>
    </location>
</feature>
<evidence type="ECO:0000256" key="6">
    <source>
        <dbReference type="SAM" id="Phobius"/>
    </source>
</evidence>
<feature type="transmembrane region" description="Helical" evidence="6">
    <location>
        <begin position="173"/>
        <end position="191"/>
    </location>
</feature>
<feature type="transmembrane region" description="Helical" evidence="6">
    <location>
        <begin position="55"/>
        <end position="73"/>
    </location>
</feature>
<gene>
    <name evidence="7" type="ORF">H1V43_28610</name>
</gene>
<evidence type="ECO:0000256" key="1">
    <source>
        <dbReference type="ARBA" id="ARBA00004651"/>
    </source>
</evidence>
<comment type="caution">
    <text evidence="7">The sequence shown here is derived from an EMBL/GenBank/DDBJ whole genome shotgun (WGS) entry which is preliminary data.</text>
</comment>
<name>A0A7W2D5P4_9ACTN</name>
<dbReference type="Proteomes" id="UP000586976">
    <property type="component" value="Unassembled WGS sequence"/>
</dbReference>
<keyword evidence="8" id="KW-1185">Reference proteome</keyword>
<accession>A0A7W2D5P4</accession>
<protein>
    <submittedName>
        <fullName evidence="7">Cytochrome c oxidase assembly protein</fullName>
    </submittedName>
</protein>
<feature type="transmembrane region" description="Helical" evidence="6">
    <location>
        <begin position="258"/>
        <end position="278"/>
    </location>
</feature>
<dbReference type="RefSeq" id="WP_181866773.1">
    <property type="nucleotide sequence ID" value="NZ_JACEQY010000038.1"/>
</dbReference>
<proteinExistence type="predicted"/>
<evidence type="ECO:0000256" key="4">
    <source>
        <dbReference type="ARBA" id="ARBA00022989"/>
    </source>
</evidence>
<dbReference type="InterPro" id="IPR019108">
    <property type="entry name" value="Caa3_assmbl_CtaG-rel"/>
</dbReference>
<dbReference type="GO" id="GO:0005886">
    <property type="term" value="C:plasma membrane"/>
    <property type="evidence" value="ECO:0007669"/>
    <property type="project" value="UniProtKB-SubCell"/>
</dbReference>
<evidence type="ECO:0000256" key="3">
    <source>
        <dbReference type="ARBA" id="ARBA00022692"/>
    </source>
</evidence>
<keyword evidence="3 6" id="KW-0812">Transmembrane</keyword>
<evidence type="ECO:0000313" key="7">
    <source>
        <dbReference type="EMBL" id="MBA4865242.1"/>
    </source>
</evidence>
<evidence type="ECO:0000256" key="5">
    <source>
        <dbReference type="ARBA" id="ARBA00023136"/>
    </source>
</evidence>
<keyword evidence="4 6" id="KW-1133">Transmembrane helix</keyword>
<comment type="subcellular location">
    <subcellularLocation>
        <location evidence="1">Cell membrane</location>
        <topology evidence="1">Multi-pass membrane protein</topology>
    </subcellularLocation>
</comment>
<dbReference type="EMBL" id="JACEQY010000038">
    <property type="protein sequence ID" value="MBA4865242.1"/>
    <property type="molecule type" value="Genomic_DNA"/>
</dbReference>
<keyword evidence="5 6" id="KW-0472">Membrane</keyword>